<reference evidence="2 4" key="2">
    <citation type="journal article" date="2013" name="Nature">
        <title>Insights into bilaterian evolution from three spiralian genomes.</title>
        <authorList>
            <person name="Simakov O."/>
            <person name="Marletaz F."/>
            <person name="Cho S.J."/>
            <person name="Edsinger-Gonzales E."/>
            <person name="Havlak P."/>
            <person name="Hellsten U."/>
            <person name="Kuo D.H."/>
            <person name="Larsson T."/>
            <person name="Lv J."/>
            <person name="Arendt D."/>
            <person name="Savage R."/>
            <person name="Osoegawa K."/>
            <person name="de Jong P."/>
            <person name="Grimwood J."/>
            <person name="Chapman J.A."/>
            <person name="Shapiro H."/>
            <person name="Aerts A."/>
            <person name="Otillar R.P."/>
            <person name="Terry A.Y."/>
            <person name="Boore J.L."/>
            <person name="Grigoriev I.V."/>
            <person name="Lindberg D.R."/>
            <person name="Seaver E.C."/>
            <person name="Weisblat D.A."/>
            <person name="Putnam N.H."/>
            <person name="Rokhsar D.S."/>
        </authorList>
    </citation>
    <scope>NUCLEOTIDE SEQUENCE</scope>
    <source>
        <strain evidence="2 4">I ESC-2004</strain>
    </source>
</reference>
<accession>R7T884</accession>
<keyword evidence="1" id="KW-0732">Signal</keyword>
<evidence type="ECO:0000313" key="3">
    <source>
        <dbReference type="EnsemblMetazoa" id="CapteP207151"/>
    </source>
</evidence>
<dbReference type="Proteomes" id="UP000014760">
    <property type="component" value="Unassembled WGS sequence"/>
</dbReference>
<reference evidence="3" key="3">
    <citation type="submission" date="2015-06" db="UniProtKB">
        <authorList>
            <consortium name="EnsemblMetazoa"/>
        </authorList>
    </citation>
    <scope>IDENTIFICATION</scope>
</reference>
<name>R7T884_CAPTE</name>
<sequence>MHFAAFYALACLSVAFGDPELTNHEMKNCIDMTGVYGRGLAYYDHLNNDLFNCTIGSADRECQCPEHGLCFVRKWAPVVCIQWSNFLRPELPPDTHLGYYDCKDMIDKACWQATYRLQAPFFASFVDYMLTISISSVSCQLLTFDWCMDPDHAKSTFWALSFRSSGAVCAMREQVIAQIAFRNDRLAVCYSHFPTGFPLCLGYIGGNRQADEGNDHQEMHTEASI</sequence>
<protein>
    <submittedName>
        <fullName evidence="2 3">Uncharacterized protein</fullName>
    </submittedName>
</protein>
<reference evidence="4" key="1">
    <citation type="submission" date="2012-12" db="EMBL/GenBank/DDBJ databases">
        <authorList>
            <person name="Hellsten U."/>
            <person name="Grimwood J."/>
            <person name="Chapman J.A."/>
            <person name="Shapiro H."/>
            <person name="Aerts A."/>
            <person name="Otillar R.P."/>
            <person name="Terry A.Y."/>
            <person name="Boore J.L."/>
            <person name="Simakov O."/>
            <person name="Marletaz F."/>
            <person name="Cho S.-J."/>
            <person name="Edsinger-Gonzales E."/>
            <person name="Havlak P."/>
            <person name="Kuo D.-H."/>
            <person name="Larsson T."/>
            <person name="Lv J."/>
            <person name="Arendt D."/>
            <person name="Savage R."/>
            <person name="Osoegawa K."/>
            <person name="de Jong P."/>
            <person name="Lindberg D.R."/>
            <person name="Seaver E.C."/>
            <person name="Weisblat D.A."/>
            <person name="Putnam N.H."/>
            <person name="Grigoriev I.V."/>
            <person name="Rokhsar D.S."/>
        </authorList>
    </citation>
    <scope>NUCLEOTIDE SEQUENCE</scope>
    <source>
        <strain evidence="4">I ESC-2004</strain>
    </source>
</reference>
<dbReference type="AlphaFoldDB" id="R7T884"/>
<keyword evidence="4" id="KW-1185">Reference proteome</keyword>
<dbReference type="EMBL" id="AMQN01016013">
    <property type="status" value="NOT_ANNOTATED_CDS"/>
    <property type="molecule type" value="Genomic_DNA"/>
</dbReference>
<organism evidence="2">
    <name type="scientific">Capitella teleta</name>
    <name type="common">Polychaete worm</name>
    <dbReference type="NCBI Taxonomy" id="283909"/>
    <lineage>
        <taxon>Eukaryota</taxon>
        <taxon>Metazoa</taxon>
        <taxon>Spiralia</taxon>
        <taxon>Lophotrochozoa</taxon>
        <taxon>Annelida</taxon>
        <taxon>Polychaeta</taxon>
        <taxon>Sedentaria</taxon>
        <taxon>Scolecida</taxon>
        <taxon>Capitellidae</taxon>
        <taxon>Capitella</taxon>
    </lineage>
</organism>
<gene>
    <name evidence="2" type="ORF">CAPTEDRAFT_207151</name>
</gene>
<feature type="chain" id="PRO_5008786740" evidence="1">
    <location>
        <begin position="18"/>
        <end position="225"/>
    </location>
</feature>
<evidence type="ECO:0000313" key="4">
    <source>
        <dbReference type="Proteomes" id="UP000014760"/>
    </source>
</evidence>
<dbReference type="EnsemblMetazoa" id="CapteT207151">
    <property type="protein sequence ID" value="CapteP207151"/>
    <property type="gene ID" value="CapteG207151"/>
</dbReference>
<feature type="signal peptide" evidence="1">
    <location>
        <begin position="1"/>
        <end position="17"/>
    </location>
</feature>
<evidence type="ECO:0000313" key="2">
    <source>
        <dbReference type="EMBL" id="ELT87179.1"/>
    </source>
</evidence>
<evidence type="ECO:0000256" key="1">
    <source>
        <dbReference type="SAM" id="SignalP"/>
    </source>
</evidence>
<dbReference type="HOGENOM" id="CLU_1230962_0_0_1"/>
<proteinExistence type="predicted"/>
<dbReference type="EMBL" id="KB312451">
    <property type="protein sequence ID" value="ELT87179.1"/>
    <property type="molecule type" value="Genomic_DNA"/>
</dbReference>